<keyword evidence="7" id="KW-1185">Reference proteome</keyword>
<evidence type="ECO:0000259" key="5">
    <source>
        <dbReference type="Pfam" id="PF08240"/>
    </source>
</evidence>
<dbReference type="GO" id="GO:0004022">
    <property type="term" value="F:alcohol dehydrogenase (NAD+) activity"/>
    <property type="evidence" value="ECO:0007669"/>
    <property type="project" value="TreeGrafter"/>
</dbReference>
<dbReference type="AlphaFoldDB" id="A0A166MGF4"/>
<dbReference type="PANTHER" id="PTHR42940:SF7">
    <property type="entry name" value="ALCOHOL DEHYDROGENASE-LIKE N-TERMINAL DOMAIN-CONTAINING PROTEIN"/>
    <property type="match status" value="1"/>
</dbReference>
<accession>A0A166MGF4</accession>
<evidence type="ECO:0000256" key="4">
    <source>
        <dbReference type="ARBA" id="ARBA00023002"/>
    </source>
</evidence>
<sequence>FPAANEPFSVIELPMRAVRPDEVLIRVYASGVCFGDHAVQVGALCKAFPRVAGHEVVGRIAAVG</sequence>
<evidence type="ECO:0000313" key="7">
    <source>
        <dbReference type="Proteomes" id="UP000077266"/>
    </source>
</evidence>
<protein>
    <submittedName>
        <fullName evidence="6">GroES-like protein</fullName>
    </submittedName>
</protein>
<dbReference type="STRING" id="1314781.A0A166MGF4"/>
<dbReference type="InParanoid" id="A0A166MGF4"/>
<evidence type="ECO:0000256" key="2">
    <source>
        <dbReference type="ARBA" id="ARBA00022723"/>
    </source>
</evidence>
<keyword evidence="2" id="KW-0479">Metal-binding</keyword>
<dbReference type="InterPro" id="IPR013154">
    <property type="entry name" value="ADH-like_N"/>
</dbReference>
<dbReference type="EMBL" id="KV427237">
    <property type="protein sequence ID" value="KZV78003.1"/>
    <property type="molecule type" value="Genomic_DNA"/>
</dbReference>
<organism evidence="6 7">
    <name type="scientific">Exidia glandulosa HHB12029</name>
    <dbReference type="NCBI Taxonomy" id="1314781"/>
    <lineage>
        <taxon>Eukaryota</taxon>
        <taxon>Fungi</taxon>
        <taxon>Dikarya</taxon>
        <taxon>Basidiomycota</taxon>
        <taxon>Agaricomycotina</taxon>
        <taxon>Agaricomycetes</taxon>
        <taxon>Auriculariales</taxon>
        <taxon>Exidiaceae</taxon>
        <taxon>Exidia</taxon>
    </lineage>
</organism>
<keyword evidence="4" id="KW-0560">Oxidoreductase</keyword>
<evidence type="ECO:0000256" key="3">
    <source>
        <dbReference type="ARBA" id="ARBA00022833"/>
    </source>
</evidence>
<reference evidence="6 7" key="1">
    <citation type="journal article" date="2016" name="Mol. Biol. Evol.">
        <title>Comparative Genomics of Early-Diverging Mushroom-Forming Fungi Provides Insights into the Origins of Lignocellulose Decay Capabilities.</title>
        <authorList>
            <person name="Nagy L.G."/>
            <person name="Riley R."/>
            <person name="Tritt A."/>
            <person name="Adam C."/>
            <person name="Daum C."/>
            <person name="Floudas D."/>
            <person name="Sun H."/>
            <person name="Yadav J.S."/>
            <person name="Pangilinan J."/>
            <person name="Larsson K.H."/>
            <person name="Matsuura K."/>
            <person name="Barry K."/>
            <person name="Labutti K."/>
            <person name="Kuo R."/>
            <person name="Ohm R.A."/>
            <person name="Bhattacharya S.S."/>
            <person name="Shirouzu T."/>
            <person name="Yoshinaga Y."/>
            <person name="Martin F.M."/>
            <person name="Grigoriev I.V."/>
            <person name="Hibbett D.S."/>
        </authorList>
    </citation>
    <scope>NUCLEOTIDE SEQUENCE [LARGE SCALE GENOMIC DNA]</scope>
    <source>
        <strain evidence="6 7">HHB12029</strain>
    </source>
</reference>
<proteinExistence type="predicted"/>
<evidence type="ECO:0000313" key="6">
    <source>
        <dbReference type="EMBL" id="KZV78003.1"/>
    </source>
</evidence>
<dbReference type="SUPFAM" id="SSF50129">
    <property type="entry name" value="GroES-like"/>
    <property type="match status" value="1"/>
</dbReference>
<feature type="non-terminal residue" evidence="6">
    <location>
        <position position="1"/>
    </location>
</feature>
<name>A0A166MGF4_EXIGL</name>
<dbReference type="GO" id="GO:0046872">
    <property type="term" value="F:metal ion binding"/>
    <property type="evidence" value="ECO:0007669"/>
    <property type="project" value="UniProtKB-KW"/>
</dbReference>
<dbReference type="OrthoDB" id="1560166at2759"/>
<feature type="non-terminal residue" evidence="6">
    <location>
        <position position="64"/>
    </location>
</feature>
<dbReference type="PANTHER" id="PTHR42940">
    <property type="entry name" value="ALCOHOL DEHYDROGENASE 1-RELATED"/>
    <property type="match status" value="1"/>
</dbReference>
<keyword evidence="3" id="KW-0862">Zinc</keyword>
<dbReference type="Proteomes" id="UP000077266">
    <property type="component" value="Unassembled WGS sequence"/>
</dbReference>
<dbReference type="InterPro" id="IPR011032">
    <property type="entry name" value="GroES-like_sf"/>
</dbReference>
<dbReference type="Gene3D" id="3.90.180.10">
    <property type="entry name" value="Medium-chain alcohol dehydrogenases, catalytic domain"/>
    <property type="match status" value="1"/>
</dbReference>
<dbReference type="GO" id="GO:0005737">
    <property type="term" value="C:cytoplasm"/>
    <property type="evidence" value="ECO:0007669"/>
    <property type="project" value="TreeGrafter"/>
</dbReference>
<gene>
    <name evidence="6" type="ORF">EXIGLDRAFT_569143</name>
</gene>
<feature type="domain" description="Alcohol dehydrogenase-like N-terminal" evidence="5">
    <location>
        <begin position="20"/>
        <end position="64"/>
    </location>
</feature>
<comment type="cofactor">
    <cofactor evidence="1">
        <name>Zn(2+)</name>
        <dbReference type="ChEBI" id="CHEBI:29105"/>
    </cofactor>
</comment>
<evidence type="ECO:0000256" key="1">
    <source>
        <dbReference type="ARBA" id="ARBA00001947"/>
    </source>
</evidence>
<dbReference type="Pfam" id="PF08240">
    <property type="entry name" value="ADH_N"/>
    <property type="match status" value="1"/>
</dbReference>